<dbReference type="RefSeq" id="XP_023428568.1">
    <property type="nucleotide sequence ID" value="XM_023575379.1"/>
</dbReference>
<reference evidence="2" key="1">
    <citation type="journal article" date="2013" name="PLoS Pathog.">
        <title>Deciphering the cryptic genome: genome-wide analyses of the rice pathogen Fusarium fujikuroi reveal complex regulation of secondary metabolism and novel metabolites.</title>
        <authorList>
            <person name="Wiemann P."/>
            <person name="Sieber C.M."/>
            <person name="von Bargen K.W."/>
            <person name="Studt L."/>
            <person name="Niehaus E.M."/>
            <person name="Espino J.J."/>
            <person name="Huss K."/>
            <person name="Michielse C.B."/>
            <person name="Albermann S."/>
            <person name="Wagner D."/>
            <person name="Bergner S.V."/>
            <person name="Connolly L.R."/>
            <person name="Fischer A."/>
            <person name="Reuter G."/>
            <person name="Kleigrewe K."/>
            <person name="Bald T."/>
            <person name="Wingfield B.D."/>
            <person name="Ophir R."/>
            <person name="Freeman S."/>
            <person name="Hippler M."/>
            <person name="Smith K.M."/>
            <person name="Brown D.W."/>
            <person name="Proctor R.H."/>
            <person name="Munsterkotter M."/>
            <person name="Freitag M."/>
            <person name="Humpf H.U."/>
            <person name="Guldener U."/>
            <person name="Tudzynski B."/>
        </authorList>
    </citation>
    <scope>NUCLEOTIDE SEQUENCE [LARGE SCALE GENOMIC DNA]</scope>
    <source>
        <strain evidence="2">CBS 195.34 / IMI 58289 / NRRL A-6831</strain>
    </source>
</reference>
<dbReference type="AlphaFoldDB" id="S0DYK1"/>
<sequence length="106" mass="12012">MGGEQVLKIFIILRWQLIFDSQETLEIKGQLLAGLKTPLEAIMVRGAQTKVLLECLAIMPLMAFTANHRLEDRARLVWVTEYDAIDIEVQSSMGSKKARPWGSVRK</sequence>
<dbReference type="EMBL" id="HF679025">
    <property type="protein sequence ID" value="CCT66487.1"/>
    <property type="molecule type" value="Genomic_DNA"/>
</dbReference>
<dbReference type="GeneID" id="35397004"/>
<organism evidence="1 2">
    <name type="scientific">Gibberella fujikuroi (strain CBS 195.34 / IMI 58289 / NRRL A-6831)</name>
    <name type="common">Bakanae and foot rot disease fungus</name>
    <name type="synonym">Fusarium fujikuroi</name>
    <dbReference type="NCBI Taxonomy" id="1279085"/>
    <lineage>
        <taxon>Eukaryota</taxon>
        <taxon>Fungi</taxon>
        <taxon>Dikarya</taxon>
        <taxon>Ascomycota</taxon>
        <taxon>Pezizomycotina</taxon>
        <taxon>Sordariomycetes</taxon>
        <taxon>Hypocreomycetidae</taxon>
        <taxon>Hypocreales</taxon>
        <taxon>Nectriaceae</taxon>
        <taxon>Fusarium</taxon>
        <taxon>Fusarium fujikuroi species complex</taxon>
    </lineage>
</organism>
<protein>
    <submittedName>
        <fullName evidence="1">Uncharacterized protein</fullName>
    </submittedName>
</protein>
<dbReference type="Proteomes" id="UP000016800">
    <property type="component" value="Chromosome III"/>
</dbReference>
<dbReference type="HOGENOM" id="CLU_2223495_0_0_1"/>
<evidence type="ECO:0000313" key="1">
    <source>
        <dbReference type="EMBL" id="CCT66487.1"/>
    </source>
</evidence>
<keyword evidence="2" id="KW-1185">Reference proteome</keyword>
<gene>
    <name evidence="1" type="ORF">FFUJ_03522</name>
</gene>
<dbReference type="VEuPathDB" id="FungiDB:FFUJ_03522"/>
<proteinExistence type="predicted"/>
<evidence type="ECO:0000313" key="2">
    <source>
        <dbReference type="Proteomes" id="UP000016800"/>
    </source>
</evidence>
<name>S0DYK1_GIBF5</name>
<accession>S0DYK1</accession>